<keyword evidence="5 10" id="KW-0067">ATP-binding</keyword>
<dbReference type="GO" id="GO:0005886">
    <property type="term" value="C:plasma membrane"/>
    <property type="evidence" value="ECO:0007669"/>
    <property type="project" value="UniProtKB-ARBA"/>
</dbReference>
<dbReference type="InterPro" id="IPR050086">
    <property type="entry name" value="MetN_ABC_transporter-like"/>
</dbReference>
<evidence type="ECO:0000313" key="13">
    <source>
        <dbReference type="Proteomes" id="UP000527860"/>
    </source>
</evidence>
<dbReference type="SMART" id="SM00930">
    <property type="entry name" value="NIL"/>
    <property type="match status" value="1"/>
</dbReference>
<evidence type="ECO:0000256" key="4">
    <source>
        <dbReference type="ARBA" id="ARBA00022741"/>
    </source>
</evidence>
<dbReference type="Gene3D" id="3.30.70.260">
    <property type="match status" value="1"/>
</dbReference>
<dbReference type="AlphaFoldDB" id="A0A0C2HB34"/>
<gene>
    <name evidence="11" type="ORF">F7P68_0006450</name>
    <name evidence="10" type="ORF">SN16_05110</name>
</gene>
<dbReference type="CDD" id="cd03258">
    <property type="entry name" value="ABC_MetN_methionine_transporter"/>
    <property type="match status" value="1"/>
</dbReference>
<evidence type="ECO:0000256" key="8">
    <source>
        <dbReference type="ARBA" id="ARBA00023136"/>
    </source>
</evidence>
<dbReference type="SUPFAM" id="SSF55021">
    <property type="entry name" value="ACT-like"/>
    <property type="match status" value="1"/>
</dbReference>
<name>A0A0C2HB34_9STAP</name>
<dbReference type="RefSeq" id="WP_040105541.1">
    <property type="nucleotide sequence ID" value="NZ_JABEVU030000001.1"/>
</dbReference>
<evidence type="ECO:0000256" key="5">
    <source>
        <dbReference type="ARBA" id="ARBA00022840"/>
    </source>
</evidence>
<sequence>MAIVLEDVSKTYEVKGKRIEALKKLSLTIEEGEIFGLIGFSGAGKSTLLRLINLLEAPSSGKVNVNGTELGSLTGEDLRIRRQKIGMIFQQFNLIESKTVYQNIEFVLKASKYDKKKMRGRIEELLDLVGLGDKADSYPKNLSGGQKQRVGIARALANHPDVLLCDEATSALDPDTTKTILKLLKRINRELGITIVLITHEMEVIKEVADRVGVMTEGEVVEIDDVYSIFSHPKHDVTRGFVQDIYDFVIPSHIDVNDRSEVITIKFLNEHAEANYVNQLYRHFKCDISILNGRIEYIHDMPLGFLMLHIKGEPDEVARLKSFIDESKGIERAEIYAEID</sequence>
<dbReference type="EMBL" id="JABEVU030000001">
    <property type="protein sequence ID" value="MDB0580163.1"/>
    <property type="molecule type" value="Genomic_DNA"/>
</dbReference>
<reference evidence="11" key="2">
    <citation type="submission" date="2020-04" db="EMBL/GenBank/DDBJ databases">
        <authorList>
            <person name="Tanveer F."/>
            <person name="Xie Y."/>
            <person name="Shinwari Z.K."/>
        </authorList>
    </citation>
    <scope>NUCLEOTIDE SEQUENCE</scope>
    <source>
        <strain evidence="11">MOSEL-ME25</strain>
    </source>
</reference>
<accession>A0A0C2HB34</accession>
<dbReference type="Proteomes" id="UP000031546">
    <property type="component" value="Unassembled WGS sequence"/>
</dbReference>
<dbReference type="PANTHER" id="PTHR43166">
    <property type="entry name" value="AMINO ACID IMPORT ATP-BINDING PROTEIN"/>
    <property type="match status" value="1"/>
</dbReference>
<keyword evidence="3" id="KW-1003">Cell membrane</keyword>
<evidence type="ECO:0000313" key="11">
    <source>
        <dbReference type="EMBL" id="MDB0580163.1"/>
    </source>
</evidence>
<evidence type="ECO:0000256" key="6">
    <source>
        <dbReference type="ARBA" id="ARBA00022967"/>
    </source>
</evidence>
<dbReference type="InterPro" id="IPR003439">
    <property type="entry name" value="ABC_transporter-like_ATP-bd"/>
</dbReference>
<evidence type="ECO:0000256" key="7">
    <source>
        <dbReference type="ARBA" id="ARBA00022970"/>
    </source>
</evidence>
<comment type="similarity">
    <text evidence="1">Belongs to the ABC transporter superfamily.</text>
</comment>
<evidence type="ECO:0000259" key="9">
    <source>
        <dbReference type="PROSITE" id="PS50893"/>
    </source>
</evidence>
<dbReference type="InterPro" id="IPR017871">
    <property type="entry name" value="ABC_transporter-like_CS"/>
</dbReference>
<proteinExistence type="inferred from homology"/>
<keyword evidence="13" id="KW-1185">Reference proteome</keyword>
<dbReference type="Pfam" id="PF00005">
    <property type="entry name" value="ABC_tran"/>
    <property type="match status" value="1"/>
</dbReference>
<evidence type="ECO:0000256" key="3">
    <source>
        <dbReference type="ARBA" id="ARBA00022475"/>
    </source>
</evidence>
<dbReference type="GO" id="GO:0016887">
    <property type="term" value="F:ATP hydrolysis activity"/>
    <property type="evidence" value="ECO:0007669"/>
    <property type="project" value="InterPro"/>
</dbReference>
<dbReference type="PROSITE" id="PS00211">
    <property type="entry name" value="ABC_TRANSPORTER_1"/>
    <property type="match status" value="1"/>
</dbReference>
<dbReference type="FunFam" id="3.40.50.300:FF:000056">
    <property type="entry name" value="Cell division ATP-binding protein FtsE"/>
    <property type="match status" value="1"/>
</dbReference>
<evidence type="ECO:0000313" key="10">
    <source>
        <dbReference type="EMBL" id="KIH70940.1"/>
    </source>
</evidence>
<dbReference type="InterPro" id="IPR045865">
    <property type="entry name" value="ACT-like_dom_sf"/>
</dbReference>
<dbReference type="SMART" id="SM00382">
    <property type="entry name" value="AAA"/>
    <property type="match status" value="1"/>
</dbReference>
<evidence type="ECO:0000313" key="12">
    <source>
        <dbReference type="Proteomes" id="UP000031546"/>
    </source>
</evidence>
<dbReference type="Pfam" id="PF09383">
    <property type="entry name" value="NIL"/>
    <property type="match status" value="1"/>
</dbReference>
<keyword evidence="2" id="KW-0813">Transport</keyword>
<dbReference type="EMBL" id="JXII01000004">
    <property type="protein sequence ID" value="KIH70940.1"/>
    <property type="molecule type" value="Genomic_DNA"/>
</dbReference>
<dbReference type="InterPro" id="IPR018449">
    <property type="entry name" value="NIL_domain"/>
</dbReference>
<protein>
    <submittedName>
        <fullName evidence="11">ATP-binding cassette domain-containing protein</fullName>
    </submittedName>
    <submittedName>
        <fullName evidence="10">Methionine ABC transporter ATP-binding protein</fullName>
    </submittedName>
</protein>
<dbReference type="STRING" id="45670.SN16_05110"/>
<comment type="caution">
    <text evidence="10">The sequence shown here is derived from an EMBL/GenBank/DDBJ whole genome shotgun (WGS) entry which is preliminary data.</text>
</comment>
<keyword evidence="4" id="KW-0547">Nucleotide-binding</keyword>
<dbReference type="SUPFAM" id="SSF52540">
    <property type="entry name" value="P-loop containing nucleoside triphosphate hydrolases"/>
    <property type="match status" value="1"/>
</dbReference>
<dbReference type="InterPro" id="IPR027417">
    <property type="entry name" value="P-loop_NTPase"/>
</dbReference>
<dbReference type="InterPro" id="IPR041701">
    <property type="entry name" value="MetN_ABC"/>
</dbReference>
<reference evidence="10 12" key="1">
    <citation type="submission" date="2015-01" db="EMBL/GenBank/DDBJ databases">
        <title>Genome sequences of high lactate-tolerant strain Salinicoccus roseus W12 with industrial interest.</title>
        <authorList>
            <person name="Wang H."/>
            <person name="Yu B."/>
        </authorList>
    </citation>
    <scope>NUCLEOTIDE SEQUENCE [LARGE SCALE GENOMIC DNA]</scope>
    <source>
        <strain evidence="10 12">W12</strain>
    </source>
</reference>
<dbReference type="PANTHER" id="PTHR43166:SF30">
    <property type="entry name" value="METHIONINE IMPORT ATP-BINDING PROTEIN METN"/>
    <property type="match status" value="1"/>
</dbReference>
<dbReference type="OrthoDB" id="9784332at2"/>
<keyword evidence="6" id="KW-1278">Translocase</keyword>
<reference evidence="11" key="3">
    <citation type="submission" date="2022-12" db="EMBL/GenBank/DDBJ databases">
        <title>Genome analysis and biological profiling of marine Salinicoccus roseus MOSEL-ME25.</title>
        <authorList>
            <person name="Mirza F.T."/>
            <person name="Xie Y."/>
            <person name="Shinwari Z.K."/>
        </authorList>
    </citation>
    <scope>NUCLEOTIDE SEQUENCE</scope>
    <source>
        <strain evidence="11">MOSEL-ME25</strain>
    </source>
</reference>
<evidence type="ECO:0000256" key="1">
    <source>
        <dbReference type="ARBA" id="ARBA00005417"/>
    </source>
</evidence>
<organism evidence="10 12">
    <name type="scientific">Salinicoccus roseus</name>
    <dbReference type="NCBI Taxonomy" id="45670"/>
    <lineage>
        <taxon>Bacteria</taxon>
        <taxon>Bacillati</taxon>
        <taxon>Bacillota</taxon>
        <taxon>Bacilli</taxon>
        <taxon>Bacillales</taxon>
        <taxon>Staphylococcaceae</taxon>
        <taxon>Salinicoccus</taxon>
    </lineage>
</organism>
<keyword evidence="8" id="KW-0472">Membrane</keyword>
<dbReference type="Gene3D" id="3.40.50.300">
    <property type="entry name" value="P-loop containing nucleotide triphosphate hydrolases"/>
    <property type="match status" value="1"/>
</dbReference>
<dbReference type="GeneID" id="77844927"/>
<keyword evidence="7" id="KW-0029">Amino-acid transport</keyword>
<evidence type="ECO:0000256" key="2">
    <source>
        <dbReference type="ARBA" id="ARBA00022448"/>
    </source>
</evidence>
<dbReference type="PROSITE" id="PS50893">
    <property type="entry name" value="ABC_TRANSPORTER_2"/>
    <property type="match status" value="1"/>
</dbReference>
<dbReference type="GO" id="GO:0006865">
    <property type="term" value="P:amino acid transport"/>
    <property type="evidence" value="ECO:0007669"/>
    <property type="project" value="UniProtKB-KW"/>
</dbReference>
<feature type="domain" description="ABC transporter" evidence="9">
    <location>
        <begin position="3"/>
        <end position="242"/>
    </location>
</feature>
<dbReference type="InterPro" id="IPR003593">
    <property type="entry name" value="AAA+_ATPase"/>
</dbReference>
<dbReference type="GO" id="GO:0005524">
    <property type="term" value="F:ATP binding"/>
    <property type="evidence" value="ECO:0007669"/>
    <property type="project" value="UniProtKB-KW"/>
</dbReference>
<dbReference type="Proteomes" id="UP000527860">
    <property type="component" value="Unassembled WGS sequence"/>
</dbReference>